<comment type="similarity">
    <text evidence="5">Belongs to the LECT2/MIM-1 family.</text>
</comment>
<sequence>TYPVILIKLMVSIVLGLCESVQFGPLCSGNSANTRRSSDRHGEGRFGAQRQGRTHKGLDILCSDGSNVLAPFDVQLNGKLTVYADPTNAQTAINKGINLRGEGLCFKLFYVDPVQTTGTIRKGQKIGTMLPMQTVYPGIQSHVHVQMCDKSDPTPHF</sequence>
<dbReference type="GO" id="GO:0046872">
    <property type="term" value="F:metal ion binding"/>
    <property type="evidence" value="ECO:0007669"/>
    <property type="project" value="UniProtKB-KW"/>
</dbReference>
<proteinExistence type="inferred from homology"/>
<evidence type="ECO:0000256" key="4">
    <source>
        <dbReference type="ARBA" id="ARBA00023157"/>
    </source>
</evidence>
<reference evidence="8" key="2">
    <citation type="submission" date="2025-09" db="UniProtKB">
        <authorList>
            <consortium name="Ensembl"/>
        </authorList>
    </citation>
    <scope>IDENTIFICATION</scope>
</reference>
<evidence type="ECO:0000256" key="3">
    <source>
        <dbReference type="ARBA" id="ARBA00022833"/>
    </source>
</evidence>
<evidence type="ECO:0000313" key="8">
    <source>
        <dbReference type="Ensembl" id="ENSGMOP00000067756.1"/>
    </source>
</evidence>
<feature type="chain" id="PRO_5034419335" evidence="7">
    <location>
        <begin position="21"/>
        <end position="157"/>
    </location>
</feature>
<evidence type="ECO:0000256" key="6">
    <source>
        <dbReference type="SAM" id="MobiDB-lite"/>
    </source>
</evidence>
<gene>
    <name evidence="8" type="primary">lect2.1</name>
</gene>
<dbReference type="Proteomes" id="UP000694546">
    <property type="component" value="Chromosome 10"/>
</dbReference>
<protein>
    <submittedName>
        <fullName evidence="8">Leukocyte cell derived chemotaxin 2, tandem duplicate 3</fullName>
    </submittedName>
</protein>
<dbReference type="InterPro" id="IPR008663">
    <property type="entry name" value="LECT2"/>
</dbReference>
<dbReference type="Gene3D" id="2.70.70.10">
    <property type="entry name" value="Glucose Permease (Domain IIA)"/>
    <property type="match status" value="1"/>
</dbReference>
<evidence type="ECO:0000256" key="5">
    <source>
        <dbReference type="ARBA" id="ARBA00024361"/>
    </source>
</evidence>
<keyword evidence="2 7" id="KW-0732">Signal</keyword>
<evidence type="ECO:0000256" key="1">
    <source>
        <dbReference type="ARBA" id="ARBA00022723"/>
    </source>
</evidence>
<keyword evidence="3" id="KW-0862">Zinc</keyword>
<feature type="signal peptide" evidence="7">
    <location>
        <begin position="1"/>
        <end position="20"/>
    </location>
</feature>
<dbReference type="GeneTree" id="ENSGT00390000015484"/>
<reference evidence="8" key="1">
    <citation type="submission" date="2025-08" db="UniProtKB">
        <authorList>
            <consortium name="Ensembl"/>
        </authorList>
    </citation>
    <scope>IDENTIFICATION</scope>
</reference>
<organism evidence="8 9">
    <name type="scientific">Gadus morhua</name>
    <name type="common">Atlantic cod</name>
    <dbReference type="NCBI Taxonomy" id="8049"/>
    <lineage>
        <taxon>Eukaryota</taxon>
        <taxon>Metazoa</taxon>
        <taxon>Chordata</taxon>
        <taxon>Craniata</taxon>
        <taxon>Vertebrata</taxon>
        <taxon>Euteleostomi</taxon>
        <taxon>Actinopterygii</taxon>
        <taxon>Neopterygii</taxon>
        <taxon>Teleostei</taxon>
        <taxon>Neoteleostei</taxon>
        <taxon>Acanthomorphata</taxon>
        <taxon>Zeiogadaria</taxon>
        <taxon>Gadariae</taxon>
        <taxon>Gadiformes</taxon>
        <taxon>Gadoidei</taxon>
        <taxon>Gadidae</taxon>
        <taxon>Gadus</taxon>
    </lineage>
</organism>
<accession>A0A8C5CVR9</accession>
<dbReference type="PANTHER" id="PTHR11329:SF0">
    <property type="entry name" value="LEUKOCYTE CELL-DERIVED CHEMOTAXIN-2"/>
    <property type="match status" value="1"/>
</dbReference>
<dbReference type="PANTHER" id="PTHR11329">
    <property type="entry name" value="LEUKOCYTE CELL-DERIVED CHEMOTAXIN 2"/>
    <property type="match status" value="1"/>
</dbReference>
<keyword evidence="9" id="KW-1185">Reference proteome</keyword>
<evidence type="ECO:0000313" key="9">
    <source>
        <dbReference type="Proteomes" id="UP000694546"/>
    </source>
</evidence>
<dbReference type="InterPro" id="IPR011055">
    <property type="entry name" value="Dup_hybrid_motif"/>
</dbReference>
<keyword evidence="4" id="KW-1015">Disulfide bond</keyword>
<feature type="region of interest" description="Disordered" evidence="6">
    <location>
        <begin position="31"/>
        <end position="50"/>
    </location>
</feature>
<evidence type="ECO:0000256" key="7">
    <source>
        <dbReference type="SAM" id="SignalP"/>
    </source>
</evidence>
<dbReference type="Ensembl" id="ENSGMOT00000031183.1">
    <property type="protein sequence ID" value="ENSGMOP00000067756.1"/>
    <property type="gene ID" value="ENSGMOG00000000097.2"/>
</dbReference>
<name>A0A8C5CVR9_GADMO</name>
<keyword evidence="1" id="KW-0479">Metal-binding</keyword>
<evidence type="ECO:0000256" key="2">
    <source>
        <dbReference type="ARBA" id="ARBA00022729"/>
    </source>
</evidence>
<dbReference type="AlphaFoldDB" id="A0A8C5CVR9"/>